<dbReference type="Pfam" id="PF00560">
    <property type="entry name" value="LRR_1"/>
    <property type="match status" value="6"/>
</dbReference>
<dbReference type="InterPro" id="IPR017441">
    <property type="entry name" value="Protein_kinase_ATP_BS"/>
</dbReference>
<evidence type="ECO:0000256" key="20">
    <source>
        <dbReference type="SAM" id="Phobius"/>
    </source>
</evidence>
<dbReference type="FunFam" id="1.10.510.10:FF:000468">
    <property type="entry name" value="PTI1-like tyrosine-protein kinase 3"/>
    <property type="match status" value="1"/>
</dbReference>
<dbReference type="FunFam" id="3.80.10.10:FF:000233">
    <property type="entry name" value="Leucine-rich repeat receptor-like protein kinase TDR"/>
    <property type="match status" value="1"/>
</dbReference>
<evidence type="ECO:0000256" key="3">
    <source>
        <dbReference type="ARBA" id="ARBA00022475"/>
    </source>
</evidence>
<feature type="region of interest" description="Disordered" evidence="19">
    <location>
        <begin position="1057"/>
        <end position="1097"/>
    </location>
</feature>
<dbReference type="CDD" id="cd14066">
    <property type="entry name" value="STKc_IRAK"/>
    <property type="match status" value="1"/>
</dbReference>
<evidence type="ECO:0000256" key="6">
    <source>
        <dbReference type="ARBA" id="ARBA00022679"/>
    </source>
</evidence>
<dbReference type="GO" id="GO:0009791">
    <property type="term" value="P:post-embryonic development"/>
    <property type="evidence" value="ECO:0007669"/>
    <property type="project" value="UniProtKB-ARBA"/>
</dbReference>
<keyword evidence="6" id="KW-0808">Transferase</keyword>
<keyword evidence="7 20" id="KW-0812">Transmembrane</keyword>
<dbReference type="GO" id="GO:0038023">
    <property type="term" value="F:signaling receptor activity"/>
    <property type="evidence" value="ECO:0000318"/>
    <property type="project" value="GO_Central"/>
</dbReference>
<evidence type="ECO:0000256" key="5">
    <source>
        <dbReference type="ARBA" id="ARBA00022614"/>
    </source>
</evidence>
<evidence type="ECO:0000313" key="22">
    <source>
        <dbReference type="EnsemblPlants" id="HORVU.MOREX.r3.7HG0673710.1"/>
    </source>
</evidence>
<dbReference type="InterPro" id="IPR000719">
    <property type="entry name" value="Prot_kinase_dom"/>
</dbReference>
<dbReference type="FunFam" id="3.80.10.10:FF:000228">
    <property type="entry name" value="Leucine-rich repeat receptor-like serine/threonine-protein kinase BAM1"/>
    <property type="match status" value="1"/>
</dbReference>
<feature type="domain" description="Protein kinase" evidence="21">
    <location>
        <begin position="766"/>
        <end position="1046"/>
    </location>
</feature>
<dbReference type="Gramene" id="HORVU.MOREX.r3.7HG0673710.1">
    <property type="protein sequence ID" value="HORVU.MOREX.r3.7HG0673710.1"/>
    <property type="gene ID" value="HORVU.MOREX.r3.7HG0673710"/>
</dbReference>
<keyword evidence="13 20" id="KW-1133">Transmembrane helix</keyword>
<keyword evidence="16" id="KW-0675">Receptor</keyword>
<dbReference type="Gene3D" id="3.30.200.20">
    <property type="entry name" value="Phosphorylase Kinase, domain 1"/>
    <property type="match status" value="1"/>
</dbReference>
<dbReference type="GO" id="GO:0005524">
    <property type="term" value="F:ATP binding"/>
    <property type="evidence" value="ECO:0007669"/>
    <property type="project" value="UniProtKB-UniRule"/>
</dbReference>
<evidence type="ECO:0000256" key="7">
    <source>
        <dbReference type="ARBA" id="ARBA00022692"/>
    </source>
</evidence>
<evidence type="ECO:0000256" key="15">
    <source>
        <dbReference type="ARBA" id="ARBA00023157"/>
    </source>
</evidence>
<dbReference type="GO" id="GO:0005886">
    <property type="term" value="C:plasma membrane"/>
    <property type="evidence" value="ECO:0000318"/>
    <property type="project" value="GO_Central"/>
</dbReference>
<evidence type="ECO:0000313" key="23">
    <source>
        <dbReference type="Proteomes" id="UP000011116"/>
    </source>
</evidence>
<evidence type="ECO:0000256" key="19">
    <source>
        <dbReference type="SAM" id="MobiDB-lite"/>
    </source>
</evidence>
<keyword evidence="15" id="KW-1015">Disulfide bond</keyword>
<dbReference type="InterPro" id="IPR011009">
    <property type="entry name" value="Kinase-like_dom_sf"/>
</dbReference>
<organism evidence="22 23">
    <name type="scientific">Hordeum vulgare subsp. vulgare</name>
    <name type="common">Domesticated barley</name>
    <dbReference type="NCBI Taxonomy" id="112509"/>
    <lineage>
        <taxon>Eukaryota</taxon>
        <taxon>Viridiplantae</taxon>
        <taxon>Streptophyta</taxon>
        <taxon>Embryophyta</taxon>
        <taxon>Tracheophyta</taxon>
        <taxon>Spermatophyta</taxon>
        <taxon>Magnoliopsida</taxon>
        <taxon>Liliopsida</taxon>
        <taxon>Poales</taxon>
        <taxon>Poaceae</taxon>
        <taxon>BOP clade</taxon>
        <taxon>Pooideae</taxon>
        <taxon>Triticodae</taxon>
        <taxon>Triticeae</taxon>
        <taxon>Hordeinae</taxon>
        <taxon>Hordeum</taxon>
    </lineage>
</organism>
<keyword evidence="8" id="KW-0732">Signal</keyword>
<evidence type="ECO:0000256" key="12">
    <source>
        <dbReference type="ARBA" id="ARBA00022840"/>
    </source>
</evidence>
<protein>
    <recommendedName>
        <fullName evidence="21">Protein kinase domain-containing protein</fullName>
    </recommendedName>
</protein>
<evidence type="ECO:0000256" key="8">
    <source>
        <dbReference type="ARBA" id="ARBA00022729"/>
    </source>
</evidence>
<dbReference type="InterPro" id="IPR008271">
    <property type="entry name" value="Ser/Thr_kinase_AS"/>
</dbReference>
<keyword evidence="11" id="KW-0418">Kinase</keyword>
<evidence type="ECO:0000256" key="17">
    <source>
        <dbReference type="ARBA" id="ARBA00023180"/>
    </source>
</evidence>
<keyword evidence="5" id="KW-0433">Leucine-rich repeat</keyword>
<evidence type="ECO:0000256" key="11">
    <source>
        <dbReference type="ARBA" id="ARBA00022777"/>
    </source>
</evidence>
<accession>A0A8I6Z3G5</accession>
<evidence type="ECO:0000256" key="16">
    <source>
        <dbReference type="ARBA" id="ARBA00023170"/>
    </source>
</evidence>
<evidence type="ECO:0000256" key="4">
    <source>
        <dbReference type="ARBA" id="ARBA00022527"/>
    </source>
</evidence>
<dbReference type="AlphaFoldDB" id="A0A8I6Z3G5"/>
<keyword evidence="17" id="KW-0325">Glycoprotein</keyword>
<sequence>MPAIEPRELMLYLQETDTTTLNQDDPIQSGPHPLPVVTSPAPSLLSHCCFIGGGGQHPLAPWSQPLCNVANLHHPSPLLLAFIVPLLTSTALLLARCRTATLLLTLLSLLIPTVTRPLAIVDMRRCAPRSVRSSLGIKTYFLHFLVVVLLLAGEANSRITTKEHKTLLAIKKEWGNPPQLASWDTTDHCSWPGVSCMARGGGLVTGLSFKRLNLTGNIPPSMCNLKYLIHLDFSYNKLTARFPGITLYACSWLRYLDLSNNCFHGVLPQDISRLAPSLKHLNLTNNNFSGVLPMAIAELSALQNLLLDTNGFTGEIPEAFSSLKELTTLDLWGNKLSGSIPVWIWQHQKLEFLYLYDNRLTGELPCNITAVNLIEIDLSSNKLTGCIPEDFGTLKKITDIILYHNEFTGPIPRSIGFLPNLRFFQLFDNILSGEVPPELGKHSPLENFEVYNNNLSGLLPEQLCANRKLFNIVVSNNSFSGELPASIGNCLSLKNIMLENNNFSGEFPVNIWLLPLVHRILISDNDFIGTMSEKISSNISRIEMQNNHFSGPIPTFATGLLVLMAQNNQLSGKLPLNLSNLHRLSDLSISGNNISGSIPPSIVLLQNLKSLDLSNNHISGAIPPASIGSILSLTLLDLSSNELTGNIPPDFGNHPINSLNLSFNHLHGEVPLPLQTVNYNYSFLGNPGLCAKWGSRIHLHKCHRGAHLIIWLVLGLTAVIACIIVIWLFFRRRKKTEVVEEVVTDWKMSTFTPDLGFTESDVLSNISEENAIGKGGSGKVYRVHLPSLDGSSNNRIVAVKKIDPERLDGMQFDSEVKTLGSINHNNVIKLLCSISSQDTKLLVYEYMENGSLDDWLHGRKGDGDTEQLSWPRRLAIAIDAANGLHYIHQKCGQAIIHRDIKSANILLDRDFHAKIADFGLARTVINPGQSSHISEHRDGTPGYIAPEYWVNGRTSQKTDVYSFGVVLLELTTGLVAKGVEESEGLAEWAWRILQDSPSSIKDKIDQRIRGSAHLEDIIVVLKLGVFCTSPRADMRPSMEDVRTQLMKTQAGAESMLRKTQAGAESMLRRSWSKGETSSSQYDDGRRDSAAHKKTKSN</sequence>
<dbReference type="Proteomes" id="UP000011116">
    <property type="component" value="Chromosome 7H"/>
</dbReference>
<dbReference type="Pfam" id="PF13855">
    <property type="entry name" value="LRR_8"/>
    <property type="match status" value="1"/>
</dbReference>
<feature type="binding site" evidence="18">
    <location>
        <position position="801"/>
    </location>
    <ligand>
        <name>ATP</name>
        <dbReference type="ChEBI" id="CHEBI:30616"/>
    </ligand>
</feature>
<dbReference type="PROSITE" id="PS00108">
    <property type="entry name" value="PROTEIN_KINASE_ST"/>
    <property type="match status" value="1"/>
</dbReference>
<dbReference type="Gene3D" id="1.10.510.10">
    <property type="entry name" value="Transferase(Phosphotransferase) domain 1"/>
    <property type="match status" value="1"/>
</dbReference>
<dbReference type="SUPFAM" id="SSF52058">
    <property type="entry name" value="L domain-like"/>
    <property type="match status" value="2"/>
</dbReference>
<dbReference type="PROSITE" id="PS00107">
    <property type="entry name" value="PROTEIN_KINASE_ATP"/>
    <property type="match status" value="1"/>
</dbReference>
<evidence type="ECO:0000256" key="2">
    <source>
        <dbReference type="ARBA" id="ARBA00008684"/>
    </source>
</evidence>
<dbReference type="InterPro" id="IPR013210">
    <property type="entry name" value="LRR_N_plant-typ"/>
</dbReference>
<evidence type="ECO:0000256" key="18">
    <source>
        <dbReference type="PROSITE-ProRule" id="PRU10141"/>
    </source>
</evidence>
<reference evidence="22" key="3">
    <citation type="submission" date="2022-01" db="UniProtKB">
        <authorList>
            <consortium name="EnsemblPlants"/>
        </authorList>
    </citation>
    <scope>IDENTIFICATION</scope>
    <source>
        <strain evidence="22">subsp. vulgare</strain>
    </source>
</reference>
<keyword evidence="12 18" id="KW-0067">ATP-binding</keyword>
<dbReference type="InterPro" id="IPR001611">
    <property type="entry name" value="Leu-rich_rpt"/>
</dbReference>
<keyword evidence="14 20" id="KW-0472">Membrane</keyword>
<dbReference type="Pfam" id="PF07714">
    <property type="entry name" value="PK_Tyr_Ser-Thr"/>
    <property type="match status" value="1"/>
</dbReference>
<dbReference type="SUPFAM" id="SSF56112">
    <property type="entry name" value="Protein kinase-like (PK-like)"/>
    <property type="match status" value="1"/>
</dbReference>
<dbReference type="PROSITE" id="PS50011">
    <property type="entry name" value="PROTEIN_KINASE_DOM"/>
    <property type="match status" value="1"/>
</dbReference>
<dbReference type="GO" id="GO:0004674">
    <property type="term" value="F:protein serine/threonine kinase activity"/>
    <property type="evidence" value="ECO:0007669"/>
    <property type="project" value="UniProtKB-KW"/>
</dbReference>
<dbReference type="PANTHER" id="PTHR48056:SF29">
    <property type="entry name" value="RECEPTOR-LIKE PROTEIN KINASE HSL1"/>
    <property type="match status" value="1"/>
</dbReference>
<comment type="similarity">
    <text evidence="2">Belongs to the protein kinase superfamily. Ser/Thr protein kinase family.</text>
</comment>
<evidence type="ECO:0000256" key="10">
    <source>
        <dbReference type="ARBA" id="ARBA00022741"/>
    </source>
</evidence>
<dbReference type="SMR" id="A0A8I6Z3G5"/>
<dbReference type="Pfam" id="PF08263">
    <property type="entry name" value="LRRNT_2"/>
    <property type="match status" value="1"/>
</dbReference>
<dbReference type="InterPro" id="IPR003591">
    <property type="entry name" value="Leu-rich_rpt_typical-subtyp"/>
</dbReference>
<reference evidence="23" key="1">
    <citation type="journal article" date="2012" name="Nature">
        <title>A physical, genetic and functional sequence assembly of the barley genome.</title>
        <authorList>
            <consortium name="The International Barley Genome Sequencing Consortium"/>
            <person name="Mayer K.F."/>
            <person name="Waugh R."/>
            <person name="Brown J.W."/>
            <person name="Schulman A."/>
            <person name="Langridge P."/>
            <person name="Platzer M."/>
            <person name="Fincher G.B."/>
            <person name="Muehlbauer G.J."/>
            <person name="Sato K."/>
            <person name="Close T.J."/>
            <person name="Wise R.P."/>
            <person name="Stein N."/>
        </authorList>
    </citation>
    <scope>NUCLEOTIDE SEQUENCE [LARGE SCALE GENOMIC DNA]</scope>
    <source>
        <strain evidence="23">cv. Morex</strain>
    </source>
</reference>
<dbReference type="InterPro" id="IPR050647">
    <property type="entry name" value="Plant_LRR-RLKs"/>
</dbReference>
<keyword evidence="10 18" id="KW-0547">Nucleotide-binding</keyword>
<dbReference type="GO" id="GO:0009755">
    <property type="term" value="P:hormone-mediated signaling pathway"/>
    <property type="evidence" value="ECO:0000318"/>
    <property type="project" value="GO_Central"/>
</dbReference>
<dbReference type="SMART" id="SM00369">
    <property type="entry name" value="LRR_TYP"/>
    <property type="match status" value="4"/>
</dbReference>
<feature type="transmembrane region" description="Helical" evidence="20">
    <location>
        <begin position="708"/>
        <end position="730"/>
    </location>
</feature>
<keyword evidence="23" id="KW-1185">Reference proteome</keyword>
<comment type="subcellular location">
    <subcellularLocation>
        <location evidence="1">Cell membrane</location>
        <topology evidence="1">Single-pass membrane protein</topology>
    </subcellularLocation>
</comment>
<dbReference type="PRINTS" id="PR00019">
    <property type="entry name" value="LEURICHRPT"/>
</dbReference>
<dbReference type="InterPro" id="IPR032675">
    <property type="entry name" value="LRR_dom_sf"/>
</dbReference>
<evidence type="ECO:0000259" key="21">
    <source>
        <dbReference type="PROSITE" id="PS50011"/>
    </source>
</evidence>
<dbReference type="Gene3D" id="3.80.10.10">
    <property type="entry name" value="Ribonuclease Inhibitor"/>
    <property type="match status" value="3"/>
</dbReference>
<keyword evidence="4" id="KW-0723">Serine/threonine-protein kinase</keyword>
<dbReference type="EnsemblPlants" id="HORVU.MOREX.r3.7HG0673710.1">
    <property type="protein sequence ID" value="HORVU.MOREX.r3.7HG0673710.1"/>
    <property type="gene ID" value="HORVU.MOREX.r3.7HG0673710"/>
</dbReference>
<name>A0A8I6Z3G5_HORVV</name>
<evidence type="ECO:0000256" key="9">
    <source>
        <dbReference type="ARBA" id="ARBA00022737"/>
    </source>
</evidence>
<evidence type="ECO:0000256" key="13">
    <source>
        <dbReference type="ARBA" id="ARBA00022989"/>
    </source>
</evidence>
<dbReference type="InterPro" id="IPR001245">
    <property type="entry name" value="Ser-Thr/Tyr_kinase_cat_dom"/>
</dbReference>
<dbReference type="SMART" id="SM00220">
    <property type="entry name" value="S_TKc"/>
    <property type="match status" value="1"/>
</dbReference>
<evidence type="ECO:0000256" key="1">
    <source>
        <dbReference type="ARBA" id="ARBA00004162"/>
    </source>
</evidence>
<dbReference type="PANTHER" id="PTHR48056">
    <property type="entry name" value="LRR RECEPTOR-LIKE SERINE/THREONINE-PROTEIN KINASE-RELATED"/>
    <property type="match status" value="1"/>
</dbReference>
<keyword evidence="3" id="KW-1003">Cell membrane</keyword>
<keyword evidence="9" id="KW-0677">Repeat</keyword>
<proteinExistence type="inferred from homology"/>
<reference evidence="22" key="2">
    <citation type="submission" date="2020-10" db="EMBL/GenBank/DDBJ databases">
        <authorList>
            <person name="Scholz U."/>
            <person name="Mascher M."/>
            <person name="Fiebig A."/>
        </authorList>
    </citation>
    <scope>NUCLEOTIDE SEQUENCE [LARGE SCALE GENOMIC DNA]</scope>
    <source>
        <strain evidence="22">cv. Morex</strain>
    </source>
</reference>
<evidence type="ECO:0000256" key="14">
    <source>
        <dbReference type="ARBA" id="ARBA00023136"/>
    </source>
</evidence>